<sequence length="518" mass="56861">MTLSLLCGSCLALDRASGPTYALSSAAPGTAWERDRLGAGAGCVEHREAFHAGATIAEQQQSLAREVLVYQGVVEEALAMRARSIRLLDELRDKAGRREALSGRDLQQLNQGAAAMLEQRAALFRVSLAHECWLDEPMPADAQAAAVQATGIAMSLSAALVLYDNYLSAISLFRADLKLRQHLNRADSGFAIREGELNRIAASFASPENRSRVRRALVWFETKGGAEVAVEEGRDEAYRYLVQLIEQSPSRNIVRQARPLEFFGNMFGLFSTLSFDTLHGLRKEGVHVSSLLFGSAVGLVESRRGKLDARPEILAKLTSTAQAGDILLEKTPFRLTDAFIPGHWGHVAVWVGNEAELRQLGIWEHPAVRPHQAAIRAGRSVVEALRSGVEMNTLAHFLNVDDLALLRQDGSSDAQRAEVVVQALRQVGKAYDFNFDVQSTDRIVCSELVYHSYVDLDWPTERHLGRVTISPDNVAVRATKLGPLSVALLYHDGDEIASQRGEAMEGLVQAQVIRLARR</sequence>
<dbReference type="Gene3D" id="3.90.1720.10">
    <property type="entry name" value="endopeptidase domain like (from Nostoc punctiforme)"/>
    <property type="match status" value="1"/>
</dbReference>
<dbReference type="InterPro" id="IPR038765">
    <property type="entry name" value="Papain-like_cys_pep_sf"/>
</dbReference>
<keyword evidence="2" id="KW-1185">Reference proteome</keyword>
<evidence type="ECO:0000313" key="1">
    <source>
        <dbReference type="EMBL" id="NMG77629.1"/>
    </source>
</evidence>
<dbReference type="SUPFAM" id="SSF54001">
    <property type="entry name" value="Cysteine proteinases"/>
    <property type="match status" value="1"/>
</dbReference>
<dbReference type="InterPro" id="IPR024453">
    <property type="entry name" value="Peptidase_C92"/>
</dbReference>
<name>A0ABX1QGQ2_9RHOO</name>
<gene>
    <name evidence="1" type="ORF">GPA25_23020</name>
</gene>
<protein>
    <submittedName>
        <fullName evidence="1">Poxvirus G6</fullName>
    </submittedName>
</protein>
<evidence type="ECO:0000313" key="2">
    <source>
        <dbReference type="Proteomes" id="UP000648984"/>
    </source>
</evidence>
<comment type="caution">
    <text evidence="1">The sequence shown here is derived from an EMBL/GenBank/DDBJ whole genome shotgun (WGS) entry which is preliminary data.</text>
</comment>
<proteinExistence type="predicted"/>
<accession>A0ABX1QGQ2</accession>
<reference evidence="1 2" key="1">
    <citation type="submission" date="2019-12" db="EMBL/GenBank/DDBJ databases">
        <title>Comparative genomics gives insights into the taxonomy of the Azoarcus-Aromatoleum group and reveals separate origins of nif in the plant-associated Azoarcus and non-plant-associated Aromatoleum sub-groups.</title>
        <authorList>
            <person name="Lafos M."/>
            <person name="Maluk M."/>
            <person name="Batista M."/>
            <person name="Junghare M."/>
            <person name="Carmona M."/>
            <person name="Faoro H."/>
            <person name="Cruz L.M."/>
            <person name="Battistoni F."/>
            <person name="De Souza E."/>
            <person name="Pedrosa F."/>
            <person name="Chen W.-M."/>
            <person name="Poole P.S."/>
            <person name="Dixon R.A."/>
            <person name="James E.K."/>
        </authorList>
    </citation>
    <scope>NUCLEOTIDE SEQUENCE [LARGE SCALE GENOMIC DNA]</scope>
    <source>
        <strain evidence="1 2">22Lin</strain>
    </source>
</reference>
<organism evidence="1 2">
    <name type="scientific">Aromatoleum diolicum</name>
    <dbReference type="NCBI Taxonomy" id="75796"/>
    <lineage>
        <taxon>Bacteria</taxon>
        <taxon>Pseudomonadati</taxon>
        <taxon>Pseudomonadota</taxon>
        <taxon>Betaproteobacteria</taxon>
        <taxon>Rhodocyclales</taxon>
        <taxon>Rhodocyclaceae</taxon>
        <taxon>Aromatoleum</taxon>
    </lineage>
</organism>
<dbReference type="Proteomes" id="UP000648984">
    <property type="component" value="Unassembled WGS sequence"/>
</dbReference>
<dbReference type="Pfam" id="PF05708">
    <property type="entry name" value="Peptidase_C92"/>
    <property type="match status" value="1"/>
</dbReference>
<dbReference type="RefSeq" id="WP_169262749.1">
    <property type="nucleotide sequence ID" value="NZ_WTVQ01000076.1"/>
</dbReference>
<dbReference type="EMBL" id="WTVQ01000076">
    <property type="protein sequence ID" value="NMG77629.1"/>
    <property type="molecule type" value="Genomic_DNA"/>
</dbReference>